<evidence type="ECO:0000313" key="2">
    <source>
        <dbReference type="EMBL" id="VEV99059.1"/>
    </source>
</evidence>
<keyword evidence="1" id="KW-0812">Transmembrane</keyword>
<dbReference type="EMBL" id="LR215729">
    <property type="protein sequence ID" value="VEV99059.1"/>
    <property type="molecule type" value="Genomic_DNA"/>
</dbReference>
<feature type="transmembrane region" description="Helical" evidence="1">
    <location>
        <begin position="7"/>
        <end position="26"/>
    </location>
</feature>
<keyword evidence="1" id="KW-1133">Transmembrane helix</keyword>
<proteinExistence type="predicted"/>
<dbReference type="RefSeq" id="WP_150549278.1">
    <property type="nucleotide sequence ID" value="NZ_LR215729.2"/>
</dbReference>
<sequence>MLKFIKTTALGGLLFILPLLLIGLLIEKAIHLLQGPIHKLLPVFEQHAVAGITLFTLAACLVLESHEYWSSVFIPDGGPAGCSAGAVRVMPTSELRITDVPWIKVLACLRHNGAGGLELAKPYLADMQPVAG</sequence>
<organism evidence="2">
    <name type="scientific">Pseudomonas marincola</name>
    <dbReference type="NCBI Taxonomy" id="437900"/>
    <lineage>
        <taxon>Bacteria</taxon>
        <taxon>Pseudomonadati</taxon>
        <taxon>Pseudomonadota</taxon>
        <taxon>Gammaproteobacteria</taxon>
        <taxon>Pseudomonadales</taxon>
        <taxon>Pseudomonadaceae</taxon>
        <taxon>Pseudomonas</taxon>
    </lineage>
</organism>
<accession>A0A653E8N7</accession>
<reference evidence="2" key="1">
    <citation type="submission" date="2019-02" db="EMBL/GenBank/DDBJ databases">
        <authorList>
            <consortium name="Genoscope - CEA"/>
            <person name="William W."/>
        </authorList>
    </citation>
    <scope>NUCLEOTIDE SEQUENCE [LARGE SCALE GENOMIC DNA]</scope>
    <source>
        <strain evidence="2">YSy11</strain>
    </source>
</reference>
<dbReference type="AlphaFoldDB" id="A0A653E8N7"/>
<keyword evidence="1" id="KW-0472">Membrane</keyword>
<gene>
    <name evidence="2" type="ORF">PMYSY11_4015</name>
</gene>
<name>A0A653E8N7_9PSED</name>
<protein>
    <submittedName>
        <fullName evidence="2">Uncharacterized protein</fullName>
    </submittedName>
</protein>
<evidence type="ECO:0000256" key="1">
    <source>
        <dbReference type="SAM" id="Phobius"/>
    </source>
</evidence>
<feature type="transmembrane region" description="Helical" evidence="1">
    <location>
        <begin position="46"/>
        <end position="63"/>
    </location>
</feature>